<protein>
    <recommendedName>
        <fullName evidence="3">F-box domain-containing protein</fullName>
    </recommendedName>
</protein>
<keyword evidence="2" id="KW-1185">Reference proteome</keyword>
<dbReference type="InterPro" id="IPR032675">
    <property type="entry name" value="LRR_dom_sf"/>
</dbReference>
<reference evidence="1" key="1">
    <citation type="submission" date="2020-11" db="EMBL/GenBank/DDBJ databases">
        <authorList>
            <consortium name="DOE Joint Genome Institute"/>
            <person name="Ahrendt S."/>
            <person name="Riley R."/>
            <person name="Andreopoulos W."/>
            <person name="Labutti K."/>
            <person name="Pangilinan J."/>
            <person name="Ruiz-Duenas F.J."/>
            <person name="Barrasa J.M."/>
            <person name="Sanchez-Garcia M."/>
            <person name="Camarero S."/>
            <person name="Miyauchi S."/>
            <person name="Serrano A."/>
            <person name="Linde D."/>
            <person name="Babiker R."/>
            <person name="Drula E."/>
            <person name="Ayuso-Fernandez I."/>
            <person name="Pacheco R."/>
            <person name="Padilla G."/>
            <person name="Ferreira P."/>
            <person name="Barriuso J."/>
            <person name="Kellner H."/>
            <person name="Castanera R."/>
            <person name="Alfaro M."/>
            <person name="Ramirez L."/>
            <person name="Pisabarro A.G."/>
            <person name="Kuo A."/>
            <person name="Tritt A."/>
            <person name="Lipzen A."/>
            <person name="He G."/>
            <person name="Yan M."/>
            <person name="Ng V."/>
            <person name="Cullen D."/>
            <person name="Martin F."/>
            <person name="Rosso M.-N."/>
            <person name="Henrissat B."/>
            <person name="Hibbett D."/>
            <person name="Martinez A.T."/>
            <person name="Grigoriev I.V."/>
        </authorList>
    </citation>
    <scope>NUCLEOTIDE SEQUENCE</scope>
    <source>
        <strain evidence="1">CBS 506.95</strain>
    </source>
</reference>
<evidence type="ECO:0000313" key="2">
    <source>
        <dbReference type="Proteomes" id="UP000807306"/>
    </source>
</evidence>
<dbReference type="AlphaFoldDB" id="A0A9P6JJ16"/>
<evidence type="ECO:0000313" key="1">
    <source>
        <dbReference type="EMBL" id="KAF9522633.1"/>
    </source>
</evidence>
<gene>
    <name evidence="1" type="ORF">CPB83DRAFT_94807</name>
</gene>
<dbReference type="Proteomes" id="UP000807306">
    <property type="component" value="Unassembled WGS sequence"/>
</dbReference>
<organism evidence="1 2">
    <name type="scientific">Crepidotus variabilis</name>
    <dbReference type="NCBI Taxonomy" id="179855"/>
    <lineage>
        <taxon>Eukaryota</taxon>
        <taxon>Fungi</taxon>
        <taxon>Dikarya</taxon>
        <taxon>Basidiomycota</taxon>
        <taxon>Agaricomycotina</taxon>
        <taxon>Agaricomycetes</taxon>
        <taxon>Agaricomycetidae</taxon>
        <taxon>Agaricales</taxon>
        <taxon>Agaricineae</taxon>
        <taxon>Crepidotaceae</taxon>
        <taxon>Crepidotus</taxon>
    </lineage>
</organism>
<accession>A0A9P6JJ16</accession>
<proteinExistence type="predicted"/>
<dbReference type="SUPFAM" id="SSF52047">
    <property type="entry name" value="RNI-like"/>
    <property type="match status" value="1"/>
</dbReference>
<evidence type="ECO:0008006" key="3">
    <source>
        <dbReference type="Google" id="ProtNLM"/>
    </source>
</evidence>
<dbReference type="EMBL" id="MU157939">
    <property type="protein sequence ID" value="KAF9522633.1"/>
    <property type="molecule type" value="Genomic_DNA"/>
</dbReference>
<name>A0A9P6JJ16_9AGAR</name>
<comment type="caution">
    <text evidence="1">The sequence shown here is derived from an EMBL/GenBank/DDBJ whole genome shotgun (WGS) entry which is preliminary data.</text>
</comment>
<dbReference type="Gene3D" id="3.80.10.10">
    <property type="entry name" value="Ribonuclease Inhibitor"/>
    <property type="match status" value="1"/>
</dbReference>
<sequence>MDLPPEIWFQIVSLLTDHEIWPLRCLNRVLWTTAWDRQCATLYLDTLEMTKERFWRNLRRLQSHHVVHRVREIIFSRGEYHSSVLWRVLVQERKVGYLAGFNDFIADLSERRDDLIKRIIVGFPNVSSLRVSYSDSGGQLFTLRPHLPLFRFTLELYAARLRSLTISLHSLWVAERVHCPRLEYFSVNTYHPDPNPASTTDMSLPRNTIDGWIILFLNMHRQTLSTFAFTTLNHDPTVDDLFMKTKHIPNLRVLTLNLVILTPKGRSSLHRFLTLHSSHLSEFNFSLKGVRSKPADITPYLFGMDKTTLSNLNQLSFNLSNITIEPLVAELLVFASEHASNLSNFGIHQRPLRRWEWQMFITPSWTRLAHLALVLYELTASDIDIIATQFPSLQSMLLDVFIFSGKSMEVMSEPSQFGIDINERYYTCSSLRYLTMPRGEEHWPAIAKAFPSLLLLNDEPRHLYLTGSL</sequence>